<dbReference type="CDD" id="cd12148">
    <property type="entry name" value="fungal_TF_MHR"/>
    <property type="match status" value="1"/>
</dbReference>
<dbReference type="OrthoDB" id="6077919at2759"/>
<sequence length="1050" mass="116840">MSSIKDIMDVDVDPLESQAYRRKEAAQQQASRLSIDPSSQRSSPQLDDTKGKSSINHRRSNRVSKSSTQPTTLRPNSIRRRSSGPGEAMDFAAYQESGSNQGSLLGSPLQTSTRGMEPMADIVPVKYTPVTGRISRAKKGIPVHTCDDCRKTFTRAEHLRRHRLSHGKPAYPCTFEDCERTFHRPDLLTRHLNRQYVSIPLLLRTRLIRQSETQGEKAYKSSDLRSRASSSASESAPQKLEPTPHGMSMTLGQISPNDSTTPRSSAGTENSGAAATFNPIGGNFQNAEYASGGSRNGAVGQNQLTDTEVYTAASPGPVSSRAPSSYGEMTSTFNVRPMPEFSDQDPYRAASFQVLYPEEASPFPGYSASLALPLLRIPEEPYMPSLLYTQDNSPWCSSSASESTYSTQSESSRTGRIAHRGRTGSLVTAPEWSIPVPSVQWTHGMTSTTQDIRSPPYETVMEVYDAPYTPPRMSPPSRQLLDVSGFGGYYMESVGNPHTSTYNKHLAQTFLPASPSRLPNPRLAVLNRGSKELVGSQQLETSTNVGKMISSPSHSAASNLDSYISLYWNSFNELFPFIHRGTYAQKKHLLITFAMAAIGTQYHPNLEARNHGVEFHTYCTKTIPLAFDRTLETMQAMLLTEIFTHFRGKKTTISLSRQFEELYDRLLNQSYLTSETDITPINTSPPKVTTNYFNTRTRSEDIRSNWLLWVDTESRQRLLCLCFIFDIQQGMYHQQRKAKPYVDPTMLYAPCSEVLWELTNAADWAANETGDNIGQTIHVLQHQFNQEDHVEFSHFARSLVISFLTSQLPVHAGLGYHDPSDFQASSTHSTIQKLVTLFPASPMVHTYLALYHTPLRELLAVSGDTWVFSQKMTDKTHFREAQSRLKAWSSSLAAATATHHACRILLSEFSTPNASSSVHNRSLPSLDLSHYWSLNVAALICWAFGHRIQGGSGTSSQNTLDTHPDIDFETSPGSSEIARLKALTYLNHMLELDVKDLLTSKATMRGETCSIIDAVCTQLEIENLGGHCMALVDSILVLTRLRRSGRGKWF</sequence>
<accession>A0A8A3P936</accession>
<feature type="compositionally biased region" description="Low complexity" evidence="8">
    <location>
        <begin position="397"/>
        <end position="412"/>
    </location>
</feature>
<reference evidence="10" key="1">
    <citation type="submission" date="2020-10" db="EMBL/GenBank/DDBJ databases">
        <title>Genome Sequence of Monilinia vaccinii-corymbosi Sheds Light on Mummy Berry Disease Infection of Blueberry and Mating Type.</title>
        <authorList>
            <person name="Yow A.G."/>
            <person name="Zhang Y."/>
            <person name="Bansal K."/>
            <person name="Eacker S.M."/>
            <person name="Sullivan S."/>
            <person name="Liachko I."/>
            <person name="Cubeta M.A."/>
            <person name="Rollins J.A."/>
            <person name="Ashrafi H."/>
        </authorList>
    </citation>
    <scope>NUCLEOTIDE SEQUENCE</scope>
    <source>
        <strain evidence="10">RL-1</strain>
    </source>
</reference>
<feature type="compositionally biased region" description="Low complexity" evidence="8">
    <location>
        <begin position="227"/>
        <end position="236"/>
    </location>
</feature>
<organism evidence="10 11">
    <name type="scientific">Monilinia vaccinii-corymbosi</name>
    <dbReference type="NCBI Taxonomy" id="61207"/>
    <lineage>
        <taxon>Eukaryota</taxon>
        <taxon>Fungi</taxon>
        <taxon>Dikarya</taxon>
        <taxon>Ascomycota</taxon>
        <taxon>Pezizomycotina</taxon>
        <taxon>Leotiomycetes</taxon>
        <taxon>Helotiales</taxon>
        <taxon>Sclerotiniaceae</taxon>
        <taxon>Monilinia</taxon>
    </lineage>
</organism>
<keyword evidence="3" id="KW-0677">Repeat</keyword>
<dbReference type="GO" id="GO:0000785">
    <property type="term" value="C:chromatin"/>
    <property type="evidence" value="ECO:0007669"/>
    <property type="project" value="TreeGrafter"/>
</dbReference>
<evidence type="ECO:0000313" key="10">
    <source>
        <dbReference type="EMBL" id="QSZ31618.1"/>
    </source>
</evidence>
<feature type="compositionally biased region" description="Polar residues" evidence="8">
    <location>
        <begin position="26"/>
        <end position="46"/>
    </location>
</feature>
<dbReference type="SMART" id="SM00355">
    <property type="entry name" value="ZnF_C2H2"/>
    <property type="match status" value="2"/>
</dbReference>
<dbReference type="PROSITE" id="PS50157">
    <property type="entry name" value="ZINC_FINGER_C2H2_2"/>
    <property type="match status" value="2"/>
</dbReference>
<keyword evidence="5" id="KW-0862">Zinc</keyword>
<dbReference type="GO" id="GO:0006351">
    <property type="term" value="P:DNA-templated transcription"/>
    <property type="evidence" value="ECO:0007669"/>
    <property type="project" value="InterPro"/>
</dbReference>
<feature type="region of interest" description="Disordered" evidence="8">
    <location>
        <begin position="1"/>
        <end position="85"/>
    </location>
</feature>
<comment type="subcellular location">
    <subcellularLocation>
        <location evidence="1">Nucleus</location>
    </subcellularLocation>
</comment>
<dbReference type="GO" id="GO:0000981">
    <property type="term" value="F:DNA-binding transcription factor activity, RNA polymerase II-specific"/>
    <property type="evidence" value="ECO:0007669"/>
    <property type="project" value="InterPro"/>
</dbReference>
<proteinExistence type="predicted"/>
<dbReference type="Pfam" id="PF00096">
    <property type="entry name" value="zf-C2H2"/>
    <property type="match status" value="1"/>
</dbReference>
<dbReference type="GO" id="GO:0000978">
    <property type="term" value="F:RNA polymerase II cis-regulatory region sequence-specific DNA binding"/>
    <property type="evidence" value="ECO:0007669"/>
    <property type="project" value="InterPro"/>
</dbReference>
<feature type="region of interest" description="Disordered" evidence="8">
    <location>
        <begin position="953"/>
        <end position="972"/>
    </location>
</feature>
<feature type="compositionally biased region" description="Polar residues" evidence="8">
    <location>
        <begin position="63"/>
        <end position="75"/>
    </location>
</feature>
<evidence type="ECO:0000256" key="5">
    <source>
        <dbReference type="ARBA" id="ARBA00022833"/>
    </source>
</evidence>
<dbReference type="Proteomes" id="UP000672032">
    <property type="component" value="Chromosome 2"/>
</dbReference>
<evidence type="ECO:0000256" key="2">
    <source>
        <dbReference type="ARBA" id="ARBA00022723"/>
    </source>
</evidence>
<keyword evidence="2" id="KW-0479">Metal-binding</keyword>
<dbReference type="EMBL" id="CP063406">
    <property type="protein sequence ID" value="QSZ31618.1"/>
    <property type="molecule type" value="Genomic_DNA"/>
</dbReference>
<dbReference type="Gene3D" id="3.30.160.60">
    <property type="entry name" value="Classic Zinc Finger"/>
    <property type="match status" value="1"/>
</dbReference>
<dbReference type="SUPFAM" id="SSF57667">
    <property type="entry name" value="beta-beta-alpha zinc fingers"/>
    <property type="match status" value="1"/>
</dbReference>
<evidence type="ECO:0000313" key="11">
    <source>
        <dbReference type="Proteomes" id="UP000672032"/>
    </source>
</evidence>
<evidence type="ECO:0000256" key="1">
    <source>
        <dbReference type="ARBA" id="ARBA00004123"/>
    </source>
</evidence>
<dbReference type="InterPro" id="IPR007219">
    <property type="entry name" value="XnlR_reg_dom"/>
</dbReference>
<evidence type="ECO:0000256" key="8">
    <source>
        <dbReference type="SAM" id="MobiDB-lite"/>
    </source>
</evidence>
<dbReference type="Pfam" id="PF04082">
    <property type="entry name" value="Fungal_trans"/>
    <property type="match status" value="1"/>
</dbReference>
<gene>
    <name evidence="10" type="ORF">DSL72_001185</name>
</gene>
<dbReference type="GO" id="GO:0008270">
    <property type="term" value="F:zinc ion binding"/>
    <property type="evidence" value="ECO:0007669"/>
    <property type="project" value="UniProtKB-KW"/>
</dbReference>
<dbReference type="AlphaFoldDB" id="A0A8A3P936"/>
<feature type="domain" description="C2H2-type" evidence="9">
    <location>
        <begin position="144"/>
        <end position="166"/>
    </location>
</feature>
<keyword evidence="11" id="KW-1185">Reference proteome</keyword>
<dbReference type="PANTHER" id="PTHR40626">
    <property type="entry name" value="MIP31509P"/>
    <property type="match status" value="1"/>
</dbReference>
<feature type="region of interest" description="Disordered" evidence="8">
    <location>
        <begin position="397"/>
        <end position="417"/>
    </location>
</feature>
<protein>
    <recommendedName>
        <fullName evidence="9">C2H2-type domain-containing protein</fullName>
    </recommendedName>
</protein>
<dbReference type="InterPro" id="IPR013087">
    <property type="entry name" value="Znf_C2H2_type"/>
</dbReference>
<dbReference type="PROSITE" id="PS00028">
    <property type="entry name" value="ZINC_FINGER_C2H2_1"/>
    <property type="match status" value="1"/>
</dbReference>
<keyword evidence="6" id="KW-0539">Nucleus</keyword>
<evidence type="ECO:0000256" key="6">
    <source>
        <dbReference type="ARBA" id="ARBA00023242"/>
    </source>
</evidence>
<feature type="compositionally biased region" description="Basic and acidic residues" evidence="8">
    <location>
        <begin position="214"/>
        <end position="226"/>
    </location>
</feature>
<keyword evidence="4 7" id="KW-0863">Zinc-finger</keyword>
<feature type="domain" description="C2H2-type" evidence="9">
    <location>
        <begin position="171"/>
        <end position="200"/>
    </location>
</feature>
<dbReference type="InterPro" id="IPR036236">
    <property type="entry name" value="Znf_C2H2_sf"/>
</dbReference>
<dbReference type="InterPro" id="IPR051059">
    <property type="entry name" value="VerF-like"/>
</dbReference>
<feature type="region of interest" description="Disordered" evidence="8">
    <location>
        <begin position="212"/>
        <end position="279"/>
    </location>
</feature>
<dbReference type="GO" id="GO:0005634">
    <property type="term" value="C:nucleus"/>
    <property type="evidence" value="ECO:0007669"/>
    <property type="project" value="UniProtKB-SubCell"/>
</dbReference>
<evidence type="ECO:0000259" key="9">
    <source>
        <dbReference type="PROSITE" id="PS50157"/>
    </source>
</evidence>
<name>A0A8A3P936_9HELO</name>
<evidence type="ECO:0000256" key="3">
    <source>
        <dbReference type="ARBA" id="ARBA00022737"/>
    </source>
</evidence>
<evidence type="ECO:0000256" key="4">
    <source>
        <dbReference type="ARBA" id="ARBA00022771"/>
    </source>
</evidence>
<feature type="compositionally biased region" description="Polar residues" evidence="8">
    <location>
        <begin position="250"/>
        <end position="273"/>
    </location>
</feature>
<dbReference type="PANTHER" id="PTHR40626:SF30">
    <property type="entry name" value="FINGER DOMAIN PROTEIN, PUTATIVE (AFU_ORTHOLOGUE AFUA_4G13600)-RELATED"/>
    <property type="match status" value="1"/>
</dbReference>
<evidence type="ECO:0000256" key="7">
    <source>
        <dbReference type="PROSITE-ProRule" id="PRU00042"/>
    </source>
</evidence>